<dbReference type="EMBL" id="QXFV01001855">
    <property type="protein sequence ID" value="KAE8997096.1"/>
    <property type="molecule type" value="Genomic_DNA"/>
</dbReference>
<dbReference type="PANTHER" id="PTHR46321">
    <property type="entry name" value="KIF1-BINDING PROTEIN"/>
    <property type="match status" value="1"/>
</dbReference>
<organism evidence="8 10">
    <name type="scientific">Phytophthora rubi</name>
    <dbReference type="NCBI Taxonomy" id="129364"/>
    <lineage>
        <taxon>Eukaryota</taxon>
        <taxon>Sar</taxon>
        <taxon>Stramenopiles</taxon>
        <taxon>Oomycota</taxon>
        <taxon>Peronosporomycetes</taxon>
        <taxon>Peronosporales</taxon>
        <taxon>Peronosporaceae</taxon>
        <taxon>Phytophthora</taxon>
    </lineage>
</organism>
<evidence type="ECO:0000313" key="7">
    <source>
        <dbReference type="EMBL" id="KAE8997096.1"/>
    </source>
</evidence>
<evidence type="ECO:0000256" key="3">
    <source>
        <dbReference type="ARBA" id="ARBA00016840"/>
    </source>
</evidence>
<reference evidence="8 10" key="1">
    <citation type="submission" date="2018-08" db="EMBL/GenBank/DDBJ databases">
        <title>Genomic investigation of the strawberry pathogen Phytophthora fragariae indicates pathogenicity is determined by transcriptional variation in three key races.</title>
        <authorList>
            <person name="Adams T.M."/>
            <person name="Armitage A.D."/>
            <person name="Sobczyk M.K."/>
            <person name="Bates H.J."/>
            <person name="Dunwell J.M."/>
            <person name="Nellist C.F."/>
            <person name="Harrison R.J."/>
        </authorList>
    </citation>
    <scope>NUCLEOTIDE SEQUENCE [LARGE SCALE GENOMIC DNA]</scope>
    <source>
        <strain evidence="7 9">SCRP249</strain>
        <strain evidence="6 11">SCRP324</strain>
        <strain evidence="8 10">SCRP333</strain>
    </source>
</reference>
<dbReference type="Proteomes" id="UP000429607">
    <property type="component" value="Unassembled WGS sequence"/>
</dbReference>
<dbReference type="AlphaFoldDB" id="A0A6A4CAA9"/>
<keyword evidence="4" id="KW-0963">Cytoplasm</keyword>
<dbReference type="Proteomes" id="UP000434957">
    <property type="component" value="Unassembled WGS sequence"/>
</dbReference>
<sequence>MSDLAEDFHALLRRLDDIAEEECPETTPYAARYRVLEILHKLRTTALPPAEMAISAAKLGATYLAVEEPHHAQAALEEAGAFFFPRLVQFTAGIETDDGSSAQEAVKETASKLLDEMPQLDVETQLEEFAAHVAELLNQLGVLWSNRSRPLRALCYLWAARTLCEKLEDSQEGALALAAAQTLSHFYLAQVYGSLGLADESARFCLSTLELQLLRCVEDADKGDTSRLAGAHEWVRNALKLVEFYLDTDNAKDAATCLHASEYMLLHHGPESSEDDEDQRILTAEIYSTWSRLHVVTLQLAGARKDGFNVEETEPVMPRPTSMESTLAKLAQTAPSAARGSEQTKPSGFGMEFVPAAHVETFDQARDVFKMGLRACTRAREVFVLDGFVTQHVRLLQRESALYKRLLPFEDARGRLVAMQRRRLALLTPMLGDTLNERAFSDLLQELYFECAEINADVFELKRSKEAGDKAMAYAIKAIQCYQQFLLLYYPSSEPDGSSKEDPVRISVLRGGKSVPLPGEAMSPQEFRTMLLGYFGLAHACGKVSFLSDTSKTVGYWRQSLAYHEAVTELVRKYELKYQGQQGEELRRSFQTELAICGEMVELLPEKINQLVYNGRAL</sequence>
<dbReference type="Proteomes" id="UP000435112">
    <property type="component" value="Unassembled WGS sequence"/>
</dbReference>
<keyword evidence="5" id="KW-0206">Cytoskeleton</keyword>
<evidence type="ECO:0000256" key="2">
    <source>
        <dbReference type="ARBA" id="ARBA00010305"/>
    </source>
</evidence>
<evidence type="ECO:0000313" key="11">
    <source>
        <dbReference type="Proteomes" id="UP000435112"/>
    </source>
</evidence>
<comment type="caution">
    <text evidence="8">The sequence shown here is derived from an EMBL/GenBank/DDBJ whole genome shotgun (WGS) entry which is preliminary data.</text>
</comment>
<evidence type="ECO:0000313" key="9">
    <source>
        <dbReference type="Proteomes" id="UP000429607"/>
    </source>
</evidence>
<evidence type="ECO:0000313" key="6">
    <source>
        <dbReference type="EMBL" id="KAE8992823.1"/>
    </source>
</evidence>
<gene>
    <name evidence="7" type="ORF">PR001_g19677</name>
    <name evidence="6" type="ORF">PR002_g20419</name>
    <name evidence="8" type="ORF">PR003_g26153</name>
</gene>
<dbReference type="PANTHER" id="PTHR46321:SF1">
    <property type="entry name" value="KIF-BINDING PROTEIN"/>
    <property type="match status" value="1"/>
</dbReference>
<dbReference type="OrthoDB" id="409897at2759"/>
<comment type="similarity">
    <text evidence="2">Belongs to the KIF-binding protein family.</text>
</comment>
<dbReference type="GO" id="GO:0005856">
    <property type="term" value="C:cytoskeleton"/>
    <property type="evidence" value="ECO:0007669"/>
    <property type="project" value="UniProtKB-SubCell"/>
</dbReference>
<accession>A0A6A4CAA9</accession>
<dbReference type="Pfam" id="PF12309">
    <property type="entry name" value="KBP_C"/>
    <property type="match status" value="1"/>
</dbReference>
<evidence type="ECO:0000256" key="4">
    <source>
        <dbReference type="ARBA" id="ARBA00022490"/>
    </source>
</evidence>
<proteinExistence type="inferred from homology"/>
<evidence type="ECO:0000256" key="1">
    <source>
        <dbReference type="ARBA" id="ARBA00004245"/>
    </source>
</evidence>
<comment type="subcellular location">
    <subcellularLocation>
        <location evidence="1">Cytoplasm</location>
        <location evidence="1">Cytoskeleton</location>
    </subcellularLocation>
</comment>
<evidence type="ECO:0000313" key="10">
    <source>
        <dbReference type="Proteomes" id="UP000434957"/>
    </source>
</evidence>
<evidence type="ECO:0000256" key="5">
    <source>
        <dbReference type="ARBA" id="ARBA00023212"/>
    </source>
</evidence>
<keyword evidence="10" id="KW-1185">Reference proteome</keyword>
<dbReference type="InterPro" id="IPR022083">
    <property type="entry name" value="KBP"/>
</dbReference>
<dbReference type="EMBL" id="QXFU01001950">
    <property type="protein sequence ID" value="KAE8992823.1"/>
    <property type="molecule type" value="Genomic_DNA"/>
</dbReference>
<dbReference type="EMBL" id="QXFT01003317">
    <property type="protein sequence ID" value="KAE9287035.1"/>
    <property type="molecule type" value="Genomic_DNA"/>
</dbReference>
<evidence type="ECO:0000313" key="8">
    <source>
        <dbReference type="EMBL" id="KAE9287035.1"/>
    </source>
</evidence>
<name>A0A6A4CAA9_9STRA</name>
<protein>
    <recommendedName>
        <fullName evidence="3">KIF-binding protein</fullName>
    </recommendedName>
</protein>